<gene>
    <name evidence="1" type="ORF">CDA63_07230</name>
</gene>
<evidence type="ECO:0008006" key="3">
    <source>
        <dbReference type="Google" id="ProtNLM"/>
    </source>
</evidence>
<proteinExistence type="predicted"/>
<accession>A0A246FM01</accession>
<keyword evidence="2" id="KW-1185">Reference proteome</keyword>
<evidence type="ECO:0000313" key="2">
    <source>
        <dbReference type="Proteomes" id="UP000197277"/>
    </source>
</evidence>
<dbReference type="RefSeq" id="WP_088463781.1">
    <property type="nucleotide sequence ID" value="NZ_NIRR01000008.1"/>
</dbReference>
<protein>
    <recommendedName>
        <fullName evidence="3">STAS domain-containing protein</fullName>
    </recommendedName>
</protein>
<sequence length="118" mass="13667">MKIYQELLPESYLLILADDPDPTDVARLSYALRRASRSGRPSIWVDCSQLPQLPLASLRVLLRFYQRLRHCHIPLVLCHLDGQAHQRLSRLPSDTRPPIMASLLDAEHYCRYLYRKGG</sequence>
<dbReference type="SUPFAM" id="SSF52091">
    <property type="entry name" value="SpoIIaa-like"/>
    <property type="match status" value="1"/>
</dbReference>
<evidence type="ECO:0000313" key="1">
    <source>
        <dbReference type="EMBL" id="OWP63775.1"/>
    </source>
</evidence>
<dbReference type="InterPro" id="IPR036513">
    <property type="entry name" value="STAS_dom_sf"/>
</dbReference>
<dbReference type="Gene3D" id="3.30.750.24">
    <property type="entry name" value="STAS domain"/>
    <property type="match status" value="1"/>
</dbReference>
<dbReference type="Proteomes" id="UP000197277">
    <property type="component" value="Unassembled WGS sequence"/>
</dbReference>
<reference evidence="1 2" key="1">
    <citation type="submission" date="2017-06" db="EMBL/GenBank/DDBJ databases">
        <title>Hymenobacter amundsenii sp. nov. isolated from regoliths in Antarctica.</title>
        <authorList>
            <person name="Sedlacek I."/>
            <person name="Kralova S."/>
            <person name="Pantucek R."/>
            <person name="Svec P."/>
            <person name="Holochova P."/>
            <person name="Stankova E."/>
            <person name="Vrbovska V."/>
            <person name="Busse H.-J."/>
        </authorList>
    </citation>
    <scope>NUCLEOTIDE SEQUENCE [LARGE SCALE GENOMIC DNA]</scope>
    <source>
        <strain evidence="1 2">CCM 8682</strain>
    </source>
</reference>
<name>A0A246FM01_9BACT</name>
<comment type="caution">
    <text evidence="1">The sequence shown here is derived from an EMBL/GenBank/DDBJ whole genome shotgun (WGS) entry which is preliminary data.</text>
</comment>
<dbReference type="OrthoDB" id="885901at2"/>
<organism evidence="1 2">
    <name type="scientific">Hymenobacter amundsenii</name>
    <dbReference type="NCBI Taxonomy" id="2006685"/>
    <lineage>
        <taxon>Bacteria</taxon>
        <taxon>Pseudomonadati</taxon>
        <taxon>Bacteroidota</taxon>
        <taxon>Cytophagia</taxon>
        <taxon>Cytophagales</taxon>
        <taxon>Hymenobacteraceae</taxon>
        <taxon>Hymenobacter</taxon>
    </lineage>
</organism>
<dbReference type="EMBL" id="NIRR01000008">
    <property type="protein sequence ID" value="OWP63775.1"/>
    <property type="molecule type" value="Genomic_DNA"/>
</dbReference>
<dbReference type="AlphaFoldDB" id="A0A246FM01"/>